<proteinExistence type="predicted"/>
<organism evidence="4 5">
    <name type="scientific">Brassica napus</name>
    <name type="common">Rape</name>
    <dbReference type="NCBI Taxonomy" id="3708"/>
    <lineage>
        <taxon>Eukaryota</taxon>
        <taxon>Viridiplantae</taxon>
        <taxon>Streptophyta</taxon>
        <taxon>Embryophyta</taxon>
        <taxon>Tracheophyta</taxon>
        <taxon>Spermatophyta</taxon>
        <taxon>Magnoliopsida</taxon>
        <taxon>eudicotyledons</taxon>
        <taxon>Gunneridae</taxon>
        <taxon>Pentapetalae</taxon>
        <taxon>rosids</taxon>
        <taxon>malvids</taxon>
        <taxon>Brassicales</taxon>
        <taxon>Brassicaceae</taxon>
        <taxon>Brassiceae</taxon>
        <taxon>Brassica</taxon>
    </lineage>
</organism>
<reference evidence="4 5" key="1">
    <citation type="submission" date="2021-05" db="EMBL/GenBank/DDBJ databases">
        <title>Genome Assembly of Synthetic Allotetraploid Brassica napus Reveals Homoeologous Exchanges between Subgenomes.</title>
        <authorList>
            <person name="Davis J.T."/>
        </authorList>
    </citation>
    <scope>NUCLEOTIDE SEQUENCE [LARGE SCALE GENOMIC DNA]</scope>
    <source>
        <strain evidence="5">cv. Da-Ae</strain>
        <tissue evidence="4">Seedling</tissue>
    </source>
</reference>
<dbReference type="SUPFAM" id="SSF48600">
    <property type="entry name" value="Chorismate mutase II"/>
    <property type="match status" value="1"/>
</dbReference>
<keyword evidence="5" id="KW-1185">Reference proteome</keyword>
<dbReference type="InterPro" id="IPR037039">
    <property type="entry name" value="CM_AroQ_sf_eucaryotic"/>
</dbReference>
<name>A0ABQ7XEN1_BRANA</name>
<dbReference type="InterPro" id="IPR008238">
    <property type="entry name" value="Chorismate_mutase_AroQ_euk"/>
</dbReference>
<dbReference type="PROSITE" id="PS51169">
    <property type="entry name" value="CHORISMATE_MUT_3"/>
    <property type="match status" value="1"/>
</dbReference>
<evidence type="ECO:0000313" key="4">
    <source>
        <dbReference type="EMBL" id="KAH0853543.1"/>
    </source>
</evidence>
<sequence>MVWFAYCDDEPDSFISFNPVFTDTQHNLTNPNIVFDFVLVYRRAPEPDSDSDDTLDDLCDLETRVFSETLEFDREWLIGGGDREQIKSNVFHILEMIQVPSYSDIVHTLTIDILDLKKHVSVSNSPEIERIRVEIDTIVPSVPTYTTCGVIVINEIVFLLLPCNWFPPPSTRPIQTFLLCPLLSSSREAATTSVHAVMTLAGQEDSIIFGLLERAKYCYNADTYDPNAFDMEGFNGSLVEYMLKGTEKLHAKVGRYKSPDEHHFFADDLPEPIINWHLFAS</sequence>
<comment type="caution">
    <text evidence="4">The sequence shown here is derived from an EMBL/GenBank/DDBJ whole genome shotgun (WGS) entry which is preliminary data.</text>
</comment>
<comment type="catalytic activity">
    <reaction evidence="1">
        <text>chorismate = prephenate</text>
        <dbReference type="Rhea" id="RHEA:13897"/>
        <dbReference type="ChEBI" id="CHEBI:29748"/>
        <dbReference type="ChEBI" id="CHEBI:29934"/>
        <dbReference type="EC" id="5.4.99.5"/>
    </reaction>
</comment>
<dbReference type="Proteomes" id="UP000824890">
    <property type="component" value="Unassembled WGS sequence"/>
</dbReference>
<dbReference type="EMBL" id="JAGKQM010000756">
    <property type="protein sequence ID" value="KAH0853543.1"/>
    <property type="molecule type" value="Genomic_DNA"/>
</dbReference>
<protein>
    <recommendedName>
        <fullName evidence="2">chorismate mutase</fullName>
        <ecNumber evidence="2">5.4.99.5</ecNumber>
    </recommendedName>
</protein>
<evidence type="ECO:0000256" key="3">
    <source>
        <dbReference type="ARBA" id="ARBA00023235"/>
    </source>
</evidence>
<evidence type="ECO:0000313" key="5">
    <source>
        <dbReference type="Proteomes" id="UP000824890"/>
    </source>
</evidence>
<evidence type="ECO:0000256" key="2">
    <source>
        <dbReference type="ARBA" id="ARBA00012404"/>
    </source>
</evidence>
<gene>
    <name evidence="4" type="ORF">HID58_093102</name>
</gene>
<accession>A0ABQ7XEN1</accession>
<dbReference type="PANTHER" id="PTHR21145">
    <property type="entry name" value="CHORISMATE MUTASE"/>
    <property type="match status" value="1"/>
</dbReference>
<dbReference type="InterPro" id="IPR036263">
    <property type="entry name" value="Chorismate_II_sf"/>
</dbReference>
<evidence type="ECO:0000256" key="1">
    <source>
        <dbReference type="ARBA" id="ARBA00000824"/>
    </source>
</evidence>
<keyword evidence="3" id="KW-0413">Isomerase</keyword>
<dbReference type="EC" id="5.4.99.5" evidence="2"/>
<dbReference type="PANTHER" id="PTHR21145:SF0">
    <property type="entry name" value="CHORISMATE MUTASE 1, CHLOROPLASTIC"/>
    <property type="match status" value="1"/>
</dbReference>
<dbReference type="Gene3D" id="1.10.590.10">
    <property type="entry name" value="Chorismate mutase, AroQ class superfamily, eukaryotic"/>
    <property type="match status" value="1"/>
</dbReference>